<dbReference type="CDD" id="cd06558">
    <property type="entry name" value="crotonase-like"/>
    <property type="match status" value="1"/>
</dbReference>
<dbReference type="OrthoDB" id="9807606at2"/>
<dbReference type="EMBL" id="FOLH01000001">
    <property type="protein sequence ID" value="SFB85098.1"/>
    <property type="molecule type" value="Genomic_DNA"/>
</dbReference>
<evidence type="ECO:0000256" key="1">
    <source>
        <dbReference type="RuleBase" id="RU003707"/>
    </source>
</evidence>
<protein>
    <submittedName>
        <fullName evidence="2">Enoyl-CoA hydratase</fullName>
    </submittedName>
</protein>
<dbReference type="InterPro" id="IPR029045">
    <property type="entry name" value="ClpP/crotonase-like_dom_sf"/>
</dbReference>
<dbReference type="Gene3D" id="3.90.226.10">
    <property type="entry name" value="2-enoyl-CoA Hydratase, Chain A, domain 1"/>
    <property type="match status" value="1"/>
</dbReference>
<proteinExistence type="inferred from homology"/>
<dbReference type="AlphaFoldDB" id="A0A1I1EI60"/>
<evidence type="ECO:0000313" key="3">
    <source>
        <dbReference type="Proteomes" id="UP000199058"/>
    </source>
</evidence>
<evidence type="ECO:0000313" key="2">
    <source>
        <dbReference type="EMBL" id="SFB85098.1"/>
    </source>
</evidence>
<comment type="similarity">
    <text evidence="1">Belongs to the enoyl-CoA hydratase/isomerase family.</text>
</comment>
<gene>
    <name evidence="2" type="ORF">SAMN05660443_0531</name>
</gene>
<dbReference type="InterPro" id="IPR018376">
    <property type="entry name" value="Enoyl-CoA_hyd/isom_CS"/>
</dbReference>
<accession>A0A1I1EI60</accession>
<name>A0A1I1EI60_9GAMM</name>
<dbReference type="RefSeq" id="WP_091958724.1">
    <property type="nucleotide sequence ID" value="NZ_FOLH01000001.1"/>
</dbReference>
<dbReference type="Proteomes" id="UP000199058">
    <property type="component" value="Unassembled WGS sequence"/>
</dbReference>
<dbReference type="PANTHER" id="PTHR43459:SF1">
    <property type="entry name" value="EG:BACN32G11.4 PROTEIN"/>
    <property type="match status" value="1"/>
</dbReference>
<dbReference type="PROSITE" id="PS00166">
    <property type="entry name" value="ENOYL_COA_HYDRATASE"/>
    <property type="match status" value="1"/>
</dbReference>
<dbReference type="Pfam" id="PF00378">
    <property type="entry name" value="ECH_1"/>
    <property type="match status" value="1"/>
</dbReference>
<dbReference type="InterPro" id="IPR001753">
    <property type="entry name" value="Enoyl-CoA_hydra/iso"/>
</dbReference>
<dbReference type="STRING" id="1122252.SAMN05660443_0531"/>
<dbReference type="PANTHER" id="PTHR43459">
    <property type="entry name" value="ENOYL-COA HYDRATASE"/>
    <property type="match status" value="1"/>
</dbReference>
<keyword evidence="3" id="KW-1185">Reference proteome</keyword>
<organism evidence="2 3">
    <name type="scientific">Marinospirillum celere</name>
    <dbReference type="NCBI Taxonomy" id="1122252"/>
    <lineage>
        <taxon>Bacteria</taxon>
        <taxon>Pseudomonadati</taxon>
        <taxon>Pseudomonadota</taxon>
        <taxon>Gammaproteobacteria</taxon>
        <taxon>Oceanospirillales</taxon>
        <taxon>Oceanospirillaceae</taxon>
        <taxon>Marinospirillum</taxon>
    </lineage>
</organism>
<sequence length="266" mass="29151">MNYDQQPVLAEMKDEVLWLTLNRPERLNAVNQAVYTALCEQLDAARERSDVRALVLTGAGRAFCVGADMKAHAEGTRTAYEKREYLRGEQEVCRRLVEYPKPIVAAVNGYALGAGAELAVAADFLLMKSDALWGLPETSIGAFIGGGISWLLPQRVGMTQAKELVLLGEKITGDQAVHLGLAHRSLVAEGLDSFHQQVQEFARRLAKQAPLSMALAKQQLNLAGQRSLTDALTAELEGMMFCSSTEDWQEGVNAFTEKRNPVFSGR</sequence>
<dbReference type="GO" id="GO:0003824">
    <property type="term" value="F:catalytic activity"/>
    <property type="evidence" value="ECO:0007669"/>
    <property type="project" value="InterPro"/>
</dbReference>
<dbReference type="SUPFAM" id="SSF52096">
    <property type="entry name" value="ClpP/crotonase"/>
    <property type="match status" value="1"/>
</dbReference>
<reference evidence="2 3" key="1">
    <citation type="submission" date="2016-10" db="EMBL/GenBank/DDBJ databases">
        <authorList>
            <person name="de Groot N.N."/>
        </authorList>
    </citation>
    <scope>NUCLEOTIDE SEQUENCE [LARGE SCALE GENOMIC DNA]</scope>
    <source>
        <strain evidence="2 3">DSM 18438</strain>
    </source>
</reference>